<dbReference type="EMBL" id="JAFFZE010000017">
    <property type="protein sequence ID" value="MCT2586113.1"/>
    <property type="molecule type" value="Genomic_DNA"/>
</dbReference>
<dbReference type="PANTHER" id="PTHR46018">
    <property type="entry name" value="ZINC PHOSPHODIESTERASE ELAC PROTEIN 1"/>
    <property type="match status" value="1"/>
</dbReference>
<protein>
    <submittedName>
        <fullName evidence="2">MBL fold metallo-hydrolase</fullName>
    </submittedName>
</protein>
<dbReference type="InterPro" id="IPR036866">
    <property type="entry name" value="RibonucZ/Hydroxyglut_hydro"/>
</dbReference>
<dbReference type="Pfam" id="PF12706">
    <property type="entry name" value="Lactamase_B_2"/>
    <property type="match status" value="1"/>
</dbReference>
<evidence type="ECO:0000313" key="2">
    <source>
        <dbReference type="EMBL" id="MCT2586113.1"/>
    </source>
</evidence>
<organism evidence="2 3">
    <name type="scientific">Actinophytocola gossypii</name>
    <dbReference type="NCBI Taxonomy" id="2812003"/>
    <lineage>
        <taxon>Bacteria</taxon>
        <taxon>Bacillati</taxon>
        <taxon>Actinomycetota</taxon>
        <taxon>Actinomycetes</taxon>
        <taxon>Pseudonocardiales</taxon>
        <taxon>Pseudonocardiaceae</taxon>
    </lineage>
</organism>
<accession>A0ABT2JED4</accession>
<name>A0ABT2JED4_9PSEU</name>
<dbReference type="Gene3D" id="3.60.15.10">
    <property type="entry name" value="Ribonuclease Z/Hydroxyacylglutathione hydrolase-like"/>
    <property type="match status" value="1"/>
</dbReference>
<dbReference type="Proteomes" id="UP001156441">
    <property type="component" value="Unassembled WGS sequence"/>
</dbReference>
<dbReference type="InterPro" id="IPR001279">
    <property type="entry name" value="Metallo-B-lactamas"/>
</dbReference>
<feature type="domain" description="Metallo-beta-lactamase" evidence="1">
    <location>
        <begin position="19"/>
        <end position="209"/>
    </location>
</feature>
<sequence length="242" mass="26391">MRRVTVLGSCAAWPEPGRACSGFLVEYDGFRVVLDLGFGTLPRLLELRPSGDVDAVVVTHAHSDHCVDLNGLLRVRHYGDAAFEPVPLLCPDDVARLVDSMEPEPRLADLFDVRALPGEYRVGPFLVHALTLPHHVPAVGVRLLAPGLTVAYTGDTGPHENLAVLGDRADLFVVEATHQGEQTSEHLLCAREAGRWATRARARRLMLTHFWPGADRAVSREEAGETFDGEILVADEGLVVEL</sequence>
<dbReference type="SMART" id="SM00849">
    <property type="entry name" value="Lactamase_B"/>
    <property type="match status" value="1"/>
</dbReference>
<dbReference type="PANTHER" id="PTHR46018:SF4">
    <property type="entry name" value="METALLO-HYDROLASE YHFI-RELATED"/>
    <property type="match status" value="1"/>
</dbReference>
<comment type="caution">
    <text evidence="2">The sequence shown here is derived from an EMBL/GenBank/DDBJ whole genome shotgun (WGS) entry which is preliminary data.</text>
</comment>
<evidence type="ECO:0000313" key="3">
    <source>
        <dbReference type="Proteomes" id="UP001156441"/>
    </source>
</evidence>
<gene>
    <name evidence="2" type="ORF">JT362_23630</name>
</gene>
<reference evidence="2 3" key="1">
    <citation type="submission" date="2021-02" db="EMBL/GenBank/DDBJ databases">
        <title>Actinophytocola xerophila sp. nov., isolated from soil of cotton cropping field.</title>
        <authorList>
            <person name="Huang R."/>
            <person name="Chen X."/>
            <person name="Ge X."/>
            <person name="Liu W."/>
        </authorList>
    </citation>
    <scope>NUCLEOTIDE SEQUENCE [LARGE SCALE GENOMIC DNA]</scope>
    <source>
        <strain evidence="2 3">S1-96</strain>
    </source>
</reference>
<keyword evidence="3" id="KW-1185">Reference proteome</keyword>
<dbReference type="CDD" id="cd07716">
    <property type="entry name" value="RNaseZ_short-form-like_MBL-fold"/>
    <property type="match status" value="1"/>
</dbReference>
<evidence type="ECO:0000259" key="1">
    <source>
        <dbReference type="SMART" id="SM00849"/>
    </source>
</evidence>
<proteinExistence type="predicted"/>
<dbReference type="RefSeq" id="WP_260193902.1">
    <property type="nucleotide sequence ID" value="NZ_JAFFZE010000017.1"/>
</dbReference>
<dbReference type="SUPFAM" id="SSF56281">
    <property type="entry name" value="Metallo-hydrolase/oxidoreductase"/>
    <property type="match status" value="1"/>
</dbReference>